<dbReference type="GO" id="GO:0005886">
    <property type="term" value="C:plasma membrane"/>
    <property type="evidence" value="ECO:0007669"/>
    <property type="project" value="TreeGrafter"/>
</dbReference>
<gene>
    <name evidence="4" type="ORF">AMON00008_LOCUS20280</name>
</gene>
<dbReference type="AlphaFoldDB" id="A0A7S4QGY9"/>
<feature type="region of interest" description="Disordered" evidence="3">
    <location>
        <begin position="1"/>
        <end position="23"/>
    </location>
</feature>
<protein>
    <recommendedName>
        <fullName evidence="2">Phospholipid scramblase</fullName>
    </recommendedName>
</protein>
<dbReference type="Pfam" id="PF03803">
    <property type="entry name" value="Scramblase"/>
    <property type="match status" value="1"/>
</dbReference>
<accession>A0A7S4QGY9</accession>
<evidence type="ECO:0000256" key="2">
    <source>
        <dbReference type="RuleBase" id="RU363116"/>
    </source>
</evidence>
<dbReference type="PANTHER" id="PTHR23248">
    <property type="entry name" value="PHOSPHOLIPID SCRAMBLASE-RELATED"/>
    <property type="match status" value="1"/>
</dbReference>
<dbReference type="GO" id="GO:0017128">
    <property type="term" value="F:phospholipid scramblase activity"/>
    <property type="evidence" value="ECO:0007669"/>
    <property type="project" value="InterPro"/>
</dbReference>
<reference evidence="4" key="1">
    <citation type="submission" date="2021-01" db="EMBL/GenBank/DDBJ databases">
        <authorList>
            <person name="Corre E."/>
            <person name="Pelletier E."/>
            <person name="Niang G."/>
            <person name="Scheremetjew M."/>
            <person name="Finn R."/>
            <person name="Kale V."/>
            <person name="Holt S."/>
            <person name="Cochrane G."/>
            <person name="Meng A."/>
            <person name="Brown T."/>
            <person name="Cohen L."/>
        </authorList>
    </citation>
    <scope>NUCLEOTIDE SEQUENCE</scope>
    <source>
        <strain evidence="4">CCMP3105</strain>
    </source>
</reference>
<name>A0A7S4QGY9_9DINO</name>
<evidence type="ECO:0000256" key="3">
    <source>
        <dbReference type="SAM" id="MobiDB-lite"/>
    </source>
</evidence>
<dbReference type="EMBL" id="HBNR01029762">
    <property type="protein sequence ID" value="CAE4583323.1"/>
    <property type="molecule type" value="Transcribed_RNA"/>
</dbReference>
<organism evidence="4">
    <name type="scientific">Alexandrium monilatum</name>
    <dbReference type="NCBI Taxonomy" id="311494"/>
    <lineage>
        <taxon>Eukaryota</taxon>
        <taxon>Sar</taxon>
        <taxon>Alveolata</taxon>
        <taxon>Dinophyceae</taxon>
        <taxon>Gonyaulacales</taxon>
        <taxon>Pyrocystaceae</taxon>
        <taxon>Alexandrium</taxon>
    </lineage>
</organism>
<dbReference type="InterPro" id="IPR005552">
    <property type="entry name" value="Scramblase"/>
</dbReference>
<dbReference type="PANTHER" id="PTHR23248:SF9">
    <property type="entry name" value="PHOSPHOLIPID SCRAMBLASE"/>
    <property type="match status" value="1"/>
</dbReference>
<comment type="similarity">
    <text evidence="1 2">Belongs to the phospholipid scramblase family.</text>
</comment>
<sequence length="280" mass="30670">MAQVGETGHGQLLHPPSAMAPADVYGAPTEEQLESEGPHMQCLRSLPRVNVKEQVSIIEAVTAIIGQEIEMANKYKIVDGDNNQQFFAAEETGCCTRQLKQCAPDCAPWSVGIAYTPPGGPEMKAFTLKRDWTCTCLCFNRPVVDVYDDATKQKLGSISDPFACCDLTFSIRDPSDNLVLKANGGCCQWGLCCPLPCGPCAEVNFPVTDAKTGDEVGHLKKKVPGCCKFCCAPDVDNFEIEFDKVGNPQYKALMMALALFMDFRYFSDNPNDDQEAPESW</sequence>
<evidence type="ECO:0000313" key="4">
    <source>
        <dbReference type="EMBL" id="CAE4583323.1"/>
    </source>
</evidence>
<proteinExistence type="inferred from homology"/>
<evidence type="ECO:0000256" key="1">
    <source>
        <dbReference type="ARBA" id="ARBA00005350"/>
    </source>
</evidence>